<dbReference type="AlphaFoldDB" id="A0A7W5GCM6"/>
<reference evidence="2 3" key="1">
    <citation type="submission" date="2020-08" db="EMBL/GenBank/DDBJ databases">
        <title>Genomic Encyclopedia of Type Strains, Phase III (KMG-III): the genomes of soil and plant-associated and newly described type strains.</title>
        <authorList>
            <person name="Whitman W."/>
        </authorList>
    </citation>
    <scope>NUCLEOTIDE SEQUENCE [LARGE SCALE GENOMIC DNA]</scope>
    <source>
        <strain evidence="2 3">CECT 8234</strain>
    </source>
</reference>
<feature type="signal peptide" evidence="1">
    <location>
        <begin position="1"/>
        <end position="31"/>
    </location>
</feature>
<gene>
    <name evidence="2" type="ORF">FHS16_004695</name>
</gene>
<evidence type="ECO:0000313" key="3">
    <source>
        <dbReference type="Proteomes" id="UP000518605"/>
    </source>
</evidence>
<comment type="caution">
    <text evidence="2">The sequence shown here is derived from an EMBL/GenBank/DDBJ whole genome shotgun (WGS) entry which is preliminary data.</text>
</comment>
<protein>
    <submittedName>
        <fullName evidence="2">Uncharacterized protein</fullName>
    </submittedName>
</protein>
<dbReference type="RefSeq" id="WP_183568345.1">
    <property type="nucleotide sequence ID" value="NZ_CBCSLB010000017.1"/>
</dbReference>
<evidence type="ECO:0000313" key="2">
    <source>
        <dbReference type="EMBL" id="MBB3154613.1"/>
    </source>
</evidence>
<keyword evidence="1" id="KW-0732">Signal</keyword>
<organism evidence="2 3">
    <name type="scientific">Paenibacillus endophyticus</name>
    <dbReference type="NCBI Taxonomy" id="1294268"/>
    <lineage>
        <taxon>Bacteria</taxon>
        <taxon>Bacillati</taxon>
        <taxon>Bacillota</taxon>
        <taxon>Bacilli</taxon>
        <taxon>Bacillales</taxon>
        <taxon>Paenibacillaceae</taxon>
        <taxon>Paenibacillus</taxon>
    </lineage>
</organism>
<evidence type="ECO:0000256" key="1">
    <source>
        <dbReference type="SAM" id="SignalP"/>
    </source>
</evidence>
<dbReference type="Proteomes" id="UP000518605">
    <property type="component" value="Unassembled WGS sequence"/>
</dbReference>
<sequence length="693" mass="76458">MNPRSFSRVHKLVFVLIALIVFVTAMPESHAATTTANVFKKVSLSKASYVQLTDANLVPSASGSTASFTFTFYNGDSTPINLVDYWARLKSKGGSKYTLTLLDADKKKKVLPKATTTLTFYSEVSSKMTLDQLVVNIIKFDFAVSGYERSIAQYSFPKGFSNHVKAGGYKSILIGNSNVNVRIDQINATKKDKNYVFNVSLVARNNGKFGVALPQYSYYVQTPSGLYKLALRNKTDETLTLEPTVLNSVRLTGNIPTSVATSGWKLVVTQGIGAAETTKTELPIVILEAPFKLTTTTTTAKASFTNDDGTYEVELKNVQRLPLNNQDQVVAELVIRNKESVNLPLPDLTGLFSIDENIKLATKLIKNNGDLGIAPGGSSVVSYVGSIPYAYQWKKFNLKLSEKENDTTIEVAEVTKSNVTPISVIAEGATYLQQSNGVPFAAEVTDVRTYTGTKNDTFVVFVDVTNKQNRSSALPVWSGYFQTADGSIFDAKVQKPNVLINPTKKEQMMVWTELPEGIDKTGIKLVLGEAYNENGLIQGTGEPTGYLRAVQLSLPNEKEATSSFKQLEVGPYTIEMNYYNAFMDGHILDADIGGKVKKNNDYASYSQSQLTLELERKDLNQILLSKTISFEGNVEGSIKWKIGENYSEIKEEIKDLAVWDNYTLNVYETFNGNKKLLASVPTQWSMVTNWIAE</sequence>
<dbReference type="EMBL" id="JACHXW010000017">
    <property type="protein sequence ID" value="MBB3154613.1"/>
    <property type="molecule type" value="Genomic_DNA"/>
</dbReference>
<feature type="chain" id="PRO_5030787064" evidence="1">
    <location>
        <begin position="32"/>
        <end position="693"/>
    </location>
</feature>
<name>A0A7W5GCM6_9BACL</name>
<proteinExistence type="predicted"/>
<accession>A0A7W5GCM6</accession>
<keyword evidence="3" id="KW-1185">Reference proteome</keyword>